<keyword evidence="2" id="KW-0732">Signal</keyword>
<comment type="caution">
    <text evidence="3">The sequence shown here is derived from an EMBL/GenBank/DDBJ whole genome shotgun (WGS) entry which is preliminary data.</text>
</comment>
<sequence length="414" mass="43380">MMKTTLQITGACLLAIALLAGCSSNSESALPSSSSTAITALPTQPAASEPSNPAEGTEAASPEPTATPSTSPIGSIPLSTVTALRLATPLSGWAGGENWIARTDDGGKHWKKQYTHKGMTKQLFALNSRTAWATIGSTDAQKLTLLKTKDGGSRWTTAGTVPNDGFLHFVSETEAFSANAITIDGGKSWKTLGAPDHAIGDVYYHDRNNGWAVSAVEGADYFEFQRTTDGGKSWKTVFTRKTSVIPSDSVIRSAGKNDAWIELIGDSGMTQTSYSLFHTSDGGGKWQPVLANSGAGSGPAPGFAMDEKTVPRNGGNSPGELYVVNTTTAFMGGQCQACDDGNTMGKTTDGGKTWTNLKAEYPGYGAQHIAAADAKHVWWINTDPAAPSVMYTTADGGVSWKTTYTFATPKPSGK</sequence>
<accession>A0A398CJG1</accession>
<name>A0A398CJG1_9BACL</name>
<dbReference type="AlphaFoldDB" id="A0A398CJG1"/>
<evidence type="ECO:0000313" key="4">
    <source>
        <dbReference type="Proteomes" id="UP000266340"/>
    </source>
</evidence>
<dbReference type="OrthoDB" id="2661955at2"/>
<dbReference type="Gene3D" id="2.130.10.10">
    <property type="entry name" value="YVTN repeat-like/Quinoprotein amine dehydrogenase"/>
    <property type="match status" value="2"/>
</dbReference>
<dbReference type="SUPFAM" id="SSF110296">
    <property type="entry name" value="Oligoxyloglucan reducing end-specific cellobiohydrolase"/>
    <property type="match status" value="2"/>
</dbReference>
<reference evidence="3 4" key="1">
    <citation type="submission" date="2018-09" db="EMBL/GenBank/DDBJ databases">
        <title>Cohnella cavernae sp. nov., isolated from a karst cave.</title>
        <authorList>
            <person name="Zhu H."/>
        </authorList>
    </citation>
    <scope>NUCLEOTIDE SEQUENCE [LARGE SCALE GENOMIC DNA]</scope>
    <source>
        <strain evidence="3 4">K2E09-144</strain>
    </source>
</reference>
<organism evidence="3 4">
    <name type="scientific">Cohnella faecalis</name>
    <dbReference type="NCBI Taxonomy" id="2315694"/>
    <lineage>
        <taxon>Bacteria</taxon>
        <taxon>Bacillati</taxon>
        <taxon>Bacillota</taxon>
        <taxon>Bacilli</taxon>
        <taxon>Bacillales</taxon>
        <taxon>Paenibacillaceae</taxon>
        <taxon>Cohnella</taxon>
    </lineage>
</organism>
<evidence type="ECO:0000256" key="2">
    <source>
        <dbReference type="SAM" id="SignalP"/>
    </source>
</evidence>
<evidence type="ECO:0008006" key="5">
    <source>
        <dbReference type="Google" id="ProtNLM"/>
    </source>
</evidence>
<feature type="compositionally biased region" description="Polar residues" evidence="1">
    <location>
        <begin position="36"/>
        <end position="51"/>
    </location>
</feature>
<gene>
    <name evidence="3" type="ORF">D3H35_16225</name>
</gene>
<proteinExistence type="predicted"/>
<evidence type="ECO:0000256" key="1">
    <source>
        <dbReference type="SAM" id="MobiDB-lite"/>
    </source>
</evidence>
<dbReference type="InterPro" id="IPR015943">
    <property type="entry name" value="WD40/YVTN_repeat-like_dom_sf"/>
</dbReference>
<feature type="signal peptide" evidence="2">
    <location>
        <begin position="1"/>
        <end position="28"/>
    </location>
</feature>
<dbReference type="EMBL" id="QXJM01000039">
    <property type="protein sequence ID" value="RIE02272.1"/>
    <property type="molecule type" value="Genomic_DNA"/>
</dbReference>
<keyword evidence="4" id="KW-1185">Reference proteome</keyword>
<dbReference type="RefSeq" id="WP_119150314.1">
    <property type="nucleotide sequence ID" value="NZ_JBHSOV010000001.1"/>
</dbReference>
<feature type="region of interest" description="Disordered" evidence="1">
    <location>
        <begin position="31"/>
        <end position="74"/>
    </location>
</feature>
<protein>
    <recommendedName>
        <fullName evidence="5">Photosynthesis system II assembly factor Ycf48/Hcf136-like domain-containing protein</fullName>
    </recommendedName>
</protein>
<feature type="chain" id="PRO_5039486061" description="Photosynthesis system II assembly factor Ycf48/Hcf136-like domain-containing protein" evidence="2">
    <location>
        <begin position="29"/>
        <end position="414"/>
    </location>
</feature>
<feature type="compositionally biased region" description="Low complexity" evidence="1">
    <location>
        <begin position="53"/>
        <end position="72"/>
    </location>
</feature>
<evidence type="ECO:0000313" key="3">
    <source>
        <dbReference type="EMBL" id="RIE02272.1"/>
    </source>
</evidence>
<dbReference type="PROSITE" id="PS51257">
    <property type="entry name" value="PROKAR_LIPOPROTEIN"/>
    <property type="match status" value="1"/>
</dbReference>
<dbReference type="Proteomes" id="UP000266340">
    <property type="component" value="Unassembled WGS sequence"/>
</dbReference>